<dbReference type="Pfam" id="PF07693">
    <property type="entry name" value="KAP_NTPase"/>
    <property type="match status" value="1"/>
</dbReference>
<evidence type="ECO:0000313" key="3">
    <source>
        <dbReference type="EMBL" id="WNL35660.1"/>
    </source>
</evidence>
<gene>
    <name evidence="3" type="ORF">RMQ66_08150</name>
</gene>
<sequence>MQNKHIKEFLNYYIGLPNPQYAVLLKGKWGSGKTHFINEYKNELNKNKQKYIYVSLYGVTSYDEIETKFLEAIYPRLYNKKTIFAGKIAKQLLKATLKIDWDGNQQENAEIEVKIPDLKPEDLLNTKDYILIFDDLERCSINIINLLGYINFFVEHQSYKVILIANEKELKKTKKYKTIKEKLIGKTFEFKTNSSLAYDSFLIELKNENRVKQNILEKQKSNILELFEKSQSNNLRALRQTLLDFERFYDKVLVNHQSKEELIKDILYWFFLFSFEIRQGNNYILDLQKLSEEYYYLFFEEKTKEDAEKTKFKLFLNKYKLSDRFDVIISFDLWKEILLNSNIQKEEIDLALRNSKYYFDKTTPSWKKLSNFYNLEDKEFKELLEDVYEEFYKNNYKEYKQFKFVASMLLDFQQKDLFDIKKDELFELVKTNFTLLFDEKIFNFEDVYFIEKEFDALDANLKYRDKEFFKKLQKYIDDFLEEKKKLKLENDAKLIIQCIKEKNKSKLLDLLEGNDIRIINYKNIPILSEINVDDLFDAFVKTDGLIMHYFGGIIKGRYNHQTNELLSEKTTLQNLLDKIDEYLEKNQGKLSSYNLKKEVKENIEIALKYIENIEIQTNKV</sequence>
<dbReference type="EMBL" id="CP134842">
    <property type="protein sequence ID" value="WNL35660.1"/>
    <property type="molecule type" value="Genomic_DNA"/>
</dbReference>
<feature type="domain" description="KAP NTPase" evidence="2">
    <location>
        <begin position="5"/>
        <end position="250"/>
    </location>
</feature>
<accession>A0AA96DWV5</accession>
<dbReference type="SUPFAM" id="SSF52540">
    <property type="entry name" value="P-loop containing nucleoside triphosphate hydrolases"/>
    <property type="match status" value="1"/>
</dbReference>
<dbReference type="Gene3D" id="3.40.50.300">
    <property type="entry name" value="P-loop containing nucleotide triphosphate hydrolases"/>
    <property type="match status" value="1"/>
</dbReference>
<proteinExistence type="predicted"/>
<evidence type="ECO:0000259" key="2">
    <source>
        <dbReference type="Pfam" id="PF07693"/>
    </source>
</evidence>
<dbReference type="InterPro" id="IPR027417">
    <property type="entry name" value="P-loop_NTPase"/>
</dbReference>
<feature type="coiled-coil region" evidence="1">
    <location>
        <begin position="565"/>
        <end position="616"/>
    </location>
</feature>
<organism evidence="3">
    <name type="scientific">Arcobacter sp. AZ-2023</name>
    <dbReference type="NCBI Taxonomy" id="3074453"/>
    <lineage>
        <taxon>Bacteria</taxon>
        <taxon>Pseudomonadati</taxon>
        <taxon>Campylobacterota</taxon>
        <taxon>Epsilonproteobacteria</taxon>
        <taxon>Campylobacterales</taxon>
        <taxon>Arcobacteraceae</taxon>
        <taxon>Arcobacter</taxon>
    </lineage>
</organism>
<dbReference type="InterPro" id="IPR011646">
    <property type="entry name" value="KAP_P-loop"/>
</dbReference>
<dbReference type="AlphaFoldDB" id="A0AA96DWV5"/>
<evidence type="ECO:0000256" key="1">
    <source>
        <dbReference type="SAM" id="Coils"/>
    </source>
</evidence>
<name>A0AA96DWV5_9BACT</name>
<reference evidence="3" key="1">
    <citation type="submission" date="2023-09" db="EMBL/GenBank/DDBJ databases">
        <title>Arcobacter tbilisiensis sp. nov. isolated from chicken meat in Tbilisi, Georgia.</title>
        <authorList>
            <person name="Matthias R."/>
            <person name="Zautner A.E."/>
        </authorList>
    </citation>
    <scope>NUCLEOTIDE SEQUENCE</scope>
    <source>
        <strain evidence="3">LEO 65</strain>
    </source>
</reference>
<protein>
    <submittedName>
        <fullName evidence="3">P-loop NTPase fold protein</fullName>
    </submittedName>
</protein>
<keyword evidence="1" id="KW-0175">Coiled coil</keyword>